<dbReference type="Pfam" id="PF02632">
    <property type="entry name" value="BioY"/>
    <property type="match status" value="1"/>
</dbReference>
<dbReference type="PANTHER" id="PTHR34295:SF1">
    <property type="entry name" value="BIOTIN TRANSPORTER BIOY"/>
    <property type="match status" value="1"/>
</dbReference>
<accession>A0A5C8FAN6</accession>
<comment type="subcellular location">
    <subcellularLocation>
        <location evidence="2">Cell membrane</location>
        <topology evidence="2">Multi-pass membrane protein</topology>
    </subcellularLocation>
</comment>
<comment type="caution">
    <text evidence="4">The sequence shown here is derived from an EMBL/GenBank/DDBJ whole genome shotgun (WGS) entry which is preliminary data.</text>
</comment>
<evidence type="ECO:0000256" key="3">
    <source>
        <dbReference type="SAM" id="Phobius"/>
    </source>
</evidence>
<organism evidence="4 5">
    <name type="scientific">Brachyspira pilosicoli</name>
    <name type="common">Serpulina pilosicoli</name>
    <dbReference type="NCBI Taxonomy" id="52584"/>
    <lineage>
        <taxon>Bacteria</taxon>
        <taxon>Pseudomonadati</taxon>
        <taxon>Spirochaetota</taxon>
        <taxon>Spirochaetia</taxon>
        <taxon>Brachyspirales</taxon>
        <taxon>Brachyspiraceae</taxon>
        <taxon>Brachyspira</taxon>
    </lineage>
</organism>
<dbReference type="PIRSF" id="PIRSF016661">
    <property type="entry name" value="BioY"/>
    <property type="match status" value="1"/>
</dbReference>
<dbReference type="OrthoDB" id="9803495at2"/>
<dbReference type="AlphaFoldDB" id="A0A5C8FAN6"/>
<dbReference type="GO" id="GO:0015225">
    <property type="term" value="F:biotin transmembrane transporter activity"/>
    <property type="evidence" value="ECO:0007669"/>
    <property type="project" value="UniProtKB-UniRule"/>
</dbReference>
<dbReference type="Proteomes" id="UP000323176">
    <property type="component" value="Unassembled WGS sequence"/>
</dbReference>
<feature type="transmembrane region" description="Helical" evidence="3">
    <location>
        <begin position="124"/>
        <end position="149"/>
    </location>
</feature>
<evidence type="ECO:0000256" key="2">
    <source>
        <dbReference type="PIRNR" id="PIRNR016661"/>
    </source>
</evidence>
<dbReference type="InterPro" id="IPR003784">
    <property type="entry name" value="BioY"/>
</dbReference>
<comment type="similarity">
    <text evidence="1 2">Belongs to the BioY family.</text>
</comment>
<dbReference type="GO" id="GO:0005886">
    <property type="term" value="C:plasma membrane"/>
    <property type="evidence" value="ECO:0007669"/>
    <property type="project" value="UniProtKB-SubCell"/>
</dbReference>
<keyword evidence="2" id="KW-0813">Transport</keyword>
<dbReference type="PANTHER" id="PTHR34295">
    <property type="entry name" value="BIOTIN TRANSPORTER BIOY"/>
    <property type="match status" value="1"/>
</dbReference>
<gene>
    <name evidence="4" type="ORF">EPJ72_01615</name>
</gene>
<dbReference type="Gene3D" id="1.10.1760.20">
    <property type="match status" value="1"/>
</dbReference>
<keyword evidence="3" id="KW-0812">Transmembrane</keyword>
<keyword evidence="2" id="KW-1003">Cell membrane</keyword>
<feature type="transmembrane region" description="Helical" evidence="3">
    <location>
        <begin position="94"/>
        <end position="112"/>
    </location>
</feature>
<sequence length="193" mass="20455">MTTILKRYNTARAYLINDASAVKKLSLAFVFAIALAIASQIKIYLPFTPVPINFATFAVCASALTLGGFWAFVSVALFILAGSMGLPSTIAPNALGATTGYLVGYALCALVLGKYTEKNNAVSFVKTSVILFVSQIAIIHICGMIGLYIWSANVGTPYTLIEVIMKGSVPFLIGDCVKAIALSSLMTVVLKNK</sequence>
<keyword evidence="3" id="KW-1133">Transmembrane helix</keyword>
<reference evidence="4 5" key="1">
    <citation type="journal article" date="1992" name="Lakartidningen">
        <title>[Penicillin V and not amoxicillin is the first choice preparation in acute otitis].</title>
        <authorList>
            <person name="Kamme C."/>
            <person name="Lundgren K."/>
            <person name="Prellner K."/>
        </authorList>
    </citation>
    <scope>NUCLEOTIDE SEQUENCE [LARGE SCALE GENOMIC DNA]</scope>
    <source>
        <strain evidence="4 5">PC5538III-hc</strain>
    </source>
</reference>
<feature type="transmembrane region" description="Helical" evidence="3">
    <location>
        <begin position="57"/>
        <end position="82"/>
    </location>
</feature>
<feature type="transmembrane region" description="Helical" evidence="3">
    <location>
        <begin position="25"/>
        <end position="45"/>
    </location>
</feature>
<keyword evidence="2 3" id="KW-0472">Membrane</keyword>
<protein>
    <recommendedName>
        <fullName evidence="2">Biotin transporter</fullName>
    </recommendedName>
</protein>
<evidence type="ECO:0000256" key="1">
    <source>
        <dbReference type="ARBA" id="ARBA00010692"/>
    </source>
</evidence>
<dbReference type="EMBL" id="SAXY01000012">
    <property type="protein sequence ID" value="TXJ46494.1"/>
    <property type="molecule type" value="Genomic_DNA"/>
</dbReference>
<name>A0A5C8FAN6_BRAPL</name>
<evidence type="ECO:0000313" key="5">
    <source>
        <dbReference type="Proteomes" id="UP000323176"/>
    </source>
</evidence>
<evidence type="ECO:0000313" key="4">
    <source>
        <dbReference type="EMBL" id="TXJ46494.1"/>
    </source>
</evidence>
<proteinExistence type="inferred from homology"/>